<dbReference type="InterPro" id="IPR049450">
    <property type="entry name" value="ACOT8-like_C"/>
</dbReference>
<dbReference type="EMBL" id="CADCSY010000046">
    <property type="protein sequence ID" value="CAA9229490.1"/>
    <property type="molecule type" value="Genomic_DNA"/>
</dbReference>
<dbReference type="EC" id="3.1.2.-" evidence="6"/>
<evidence type="ECO:0000259" key="5">
    <source>
        <dbReference type="Pfam" id="PF20789"/>
    </source>
</evidence>
<sequence>MSERSERGPSGPAAGLGAGGVSERSERGPSGPAAGLGAGGVSERSERGPSGSGNAQVDRLLDLLALERLGPDTFRHVNRSRRGPGGRLFGGQVASQALRAAIETVGAELHVHSLHSYFLRPGRVGVPMDLGVDRIRDGRSFATRRVVAVQEDEAIFELSASFHVDEPGFDVQQVLPPEAPDPEGLPPNPHEHAHHRPFDIREFGPLPGATRSLWTRAAGTLPDDPAVHACVLTYLSDMGPVGAARRAGPPGIPTMRASLDHVLWFHRPVRADEWLLYNLEAVSLSGARGLARGLVHGRDGRLVLTVGQEALIRPVA</sequence>
<dbReference type="InterPro" id="IPR049449">
    <property type="entry name" value="TesB_ACOT8-like_N"/>
</dbReference>
<dbReference type="SUPFAM" id="SSF54637">
    <property type="entry name" value="Thioesterase/thiol ester dehydrase-isomerase"/>
    <property type="match status" value="2"/>
</dbReference>
<gene>
    <name evidence="6" type="ORF">AVDCRST_MAG20-1162</name>
</gene>
<dbReference type="InterPro" id="IPR042171">
    <property type="entry name" value="Acyl-CoA_hotdog"/>
</dbReference>
<dbReference type="InterPro" id="IPR029069">
    <property type="entry name" value="HotDog_dom_sf"/>
</dbReference>
<feature type="domain" description="Acyl-CoA thioesterase-like N-terminal HotDog" evidence="4">
    <location>
        <begin position="82"/>
        <end position="163"/>
    </location>
</feature>
<dbReference type="Gene3D" id="2.40.160.210">
    <property type="entry name" value="Acyl-CoA thioesterase, double hotdog domain"/>
    <property type="match status" value="1"/>
</dbReference>
<dbReference type="InterPro" id="IPR003703">
    <property type="entry name" value="Acyl_CoA_thio"/>
</dbReference>
<dbReference type="PANTHER" id="PTHR11066">
    <property type="entry name" value="ACYL-COA THIOESTERASE"/>
    <property type="match status" value="1"/>
</dbReference>
<organism evidence="6">
    <name type="scientific">uncultured Acidimicrobiales bacterium</name>
    <dbReference type="NCBI Taxonomy" id="310071"/>
    <lineage>
        <taxon>Bacteria</taxon>
        <taxon>Bacillati</taxon>
        <taxon>Actinomycetota</taxon>
        <taxon>Acidimicrobiia</taxon>
        <taxon>Acidimicrobiales</taxon>
        <taxon>environmental samples</taxon>
    </lineage>
</organism>
<dbReference type="PANTHER" id="PTHR11066:SF34">
    <property type="entry name" value="ACYL-COENZYME A THIOESTERASE 8"/>
    <property type="match status" value="1"/>
</dbReference>
<evidence type="ECO:0000256" key="2">
    <source>
        <dbReference type="ARBA" id="ARBA00022801"/>
    </source>
</evidence>
<feature type="domain" description="Acyl-CoA thioesterase-like C-terminal" evidence="5">
    <location>
        <begin position="177"/>
        <end position="312"/>
    </location>
</feature>
<evidence type="ECO:0000313" key="6">
    <source>
        <dbReference type="EMBL" id="CAA9229490.1"/>
    </source>
</evidence>
<dbReference type="Pfam" id="PF20789">
    <property type="entry name" value="4HBT_3C"/>
    <property type="match status" value="1"/>
</dbReference>
<dbReference type="CDD" id="cd03445">
    <property type="entry name" value="Thioesterase_II_repeat2"/>
    <property type="match status" value="1"/>
</dbReference>
<dbReference type="Pfam" id="PF13622">
    <property type="entry name" value="4HBT_3"/>
    <property type="match status" value="1"/>
</dbReference>
<accession>A0A6J4HPU3</accession>
<comment type="similarity">
    <text evidence="1">Belongs to the C/M/P thioester hydrolase family.</text>
</comment>
<reference evidence="6" key="1">
    <citation type="submission" date="2020-02" db="EMBL/GenBank/DDBJ databases">
        <authorList>
            <person name="Meier V. D."/>
        </authorList>
    </citation>
    <scope>NUCLEOTIDE SEQUENCE</scope>
    <source>
        <strain evidence="6">AVDCRST_MAG20</strain>
    </source>
</reference>
<name>A0A6J4HPU3_9ACTN</name>
<dbReference type="GO" id="GO:0047617">
    <property type="term" value="F:fatty acyl-CoA hydrolase activity"/>
    <property type="evidence" value="ECO:0007669"/>
    <property type="project" value="InterPro"/>
</dbReference>
<evidence type="ECO:0000259" key="4">
    <source>
        <dbReference type="Pfam" id="PF13622"/>
    </source>
</evidence>
<dbReference type="GO" id="GO:0009062">
    <property type="term" value="P:fatty acid catabolic process"/>
    <property type="evidence" value="ECO:0007669"/>
    <property type="project" value="TreeGrafter"/>
</dbReference>
<feature type="compositionally biased region" description="Pro residues" evidence="3">
    <location>
        <begin position="177"/>
        <end position="188"/>
    </location>
</feature>
<dbReference type="CDD" id="cd03444">
    <property type="entry name" value="Thioesterase_II_repeat1"/>
    <property type="match status" value="1"/>
</dbReference>
<feature type="region of interest" description="Disordered" evidence="3">
    <location>
        <begin position="1"/>
        <end position="55"/>
    </location>
</feature>
<dbReference type="GO" id="GO:0006637">
    <property type="term" value="P:acyl-CoA metabolic process"/>
    <property type="evidence" value="ECO:0007669"/>
    <property type="project" value="InterPro"/>
</dbReference>
<keyword evidence="2 6" id="KW-0378">Hydrolase</keyword>
<feature type="region of interest" description="Disordered" evidence="3">
    <location>
        <begin position="176"/>
        <end position="195"/>
    </location>
</feature>
<protein>
    <submittedName>
        <fullName evidence="6">Acyl-CoA thioesterase II</fullName>
        <ecNumber evidence="6">3.1.2.-</ecNumber>
    </submittedName>
</protein>
<proteinExistence type="inferred from homology"/>
<evidence type="ECO:0000256" key="3">
    <source>
        <dbReference type="SAM" id="MobiDB-lite"/>
    </source>
</evidence>
<evidence type="ECO:0000256" key="1">
    <source>
        <dbReference type="ARBA" id="ARBA00006538"/>
    </source>
</evidence>
<dbReference type="AlphaFoldDB" id="A0A6J4HPU3"/>